<organism evidence="2">
    <name type="scientific">Cladocopium goreaui</name>
    <dbReference type="NCBI Taxonomy" id="2562237"/>
    <lineage>
        <taxon>Eukaryota</taxon>
        <taxon>Sar</taxon>
        <taxon>Alveolata</taxon>
        <taxon>Dinophyceae</taxon>
        <taxon>Suessiales</taxon>
        <taxon>Symbiodiniaceae</taxon>
        <taxon>Cladocopium</taxon>
    </lineage>
</organism>
<reference evidence="3" key="2">
    <citation type="submission" date="2024-04" db="EMBL/GenBank/DDBJ databases">
        <authorList>
            <person name="Chen Y."/>
            <person name="Shah S."/>
            <person name="Dougan E. K."/>
            <person name="Thang M."/>
            <person name="Chan C."/>
        </authorList>
    </citation>
    <scope>NUCLEOTIDE SEQUENCE [LARGE SCALE GENOMIC DNA]</scope>
</reference>
<comment type="caution">
    <text evidence="2">The sequence shown here is derived from an EMBL/GenBank/DDBJ whole genome shotgun (WGS) entry which is preliminary data.</text>
</comment>
<accession>A0A9P1GCZ0</accession>
<dbReference type="GO" id="GO:0003899">
    <property type="term" value="F:DNA-directed RNA polymerase activity"/>
    <property type="evidence" value="ECO:0007669"/>
    <property type="project" value="InterPro"/>
</dbReference>
<dbReference type="InterPro" id="IPR007073">
    <property type="entry name" value="RNA_pol_Rpb1_7"/>
</dbReference>
<gene>
    <name evidence="2" type="ORF">C1SCF055_LOCUS33845</name>
</gene>
<proteinExistence type="predicted"/>
<dbReference type="AlphaFoldDB" id="A0A9P1GCZ0"/>
<evidence type="ECO:0000259" key="1">
    <source>
        <dbReference type="Pfam" id="PF04990"/>
    </source>
</evidence>
<dbReference type="GO" id="GO:0006351">
    <property type="term" value="P:DNA-templated transcription"/>
    <property type="evidence" value="ECO:0007669"/>
    <property type="project" value="InterPro"/>
</dbReference>
<sequence>MTDKKLTVREVGERILNDFMNDLDCIFTDDNAEELVLRIRLLKVSVFNPALGANETNASKILNTMLGAAPIPPAPPPLAELGYPVGAPPVPTVPPVPGLPTVAPLPVVPNPPACTTDLSTLIYLVTAMAKLITWSTQYCAQPNEVSTICANYVIGIIGKCLSITSTLASTVFACGNVRAVCTQVIANAIRGIVTAVGLTMKIEITCFDDVLCSYMSIRFVSALLHAAKNIETAIITCPIEDGHDGDDGDDGDGARRMFEEPDFSVPALRHPLQRGLLPLSAWGLE</sequence>
<feature type="domain" description="RNA polymerase Rpb1" evidence="1">
    <location>
        <begin position="1"/>
        <end position="44"/>
    </location>
</feature>
<dbReference type="EMBL" id="CAMXCT010004268">
    <property type="protein sequence ID" value="CAI4008398.1"/>
    <property type="molecule type" value="Genomic_DNA"/>
</dbReference>
<dbReference type="GO" id="GO:0003677">
    <property type="term" value="F:DNA binding"/>
    <property type="evidence" value="ECO:0007669"/>
    <property type="project" value="InterPro"/>
</dbReference>
<evidence type="ECO:0000313" key="3">
    <source>
        <dbReference type="EMBL" id="CAL1161773.1"/>
    </source>
</evidence>
<evidence type="ECO:0000313" key="4">
    <source>
        <dbReference type="Proteomes" id="UP001152797"/>
    </source>
</evidence>
<dbReference type="EMBL" id="CAMXCT020004268">
    <property type="protein sequence ID" value="CAL1161773.1"/>
    <property type="molecule type" value="Genomic_DNA"/>
</dbReference>
<dbReference type="Proteomes" id="UP001152797">
    <property type="component" value="Unassembled WGS sequence"/>
</dbReference>
<keyword evidence="4" id="KW-1185">Reference proteome</keyword>
<name>A0A9P1GCZ0_9DINO</name>
<dbReference type="OrthoDB" id="270392at2759"/>
<dbReference type="EMBL" id="CAMXCT030004268">
    <property type="protein sequence ID" value="CAL4795710.1"/>
    <property type="molecule type" value="Genomic_DNA"/>
</dbReference>
<protein>
    <recommendedName>
        <fullName evidence="1">RNA polymerase Rpb1 domain-containing protein</fullName>
    </recommendedName>
</protein>
<dbReference type="Pfam" id="PF04990">
    <property type="entry name" value="RNA_pol_Rpb1_7"/>
    <property type="match status" value="1"/>
</dbReference>
<reference evidence="2" key="1">
    <citation type="submission" date="2022-10" db="EMBL/GenBank/DDBJ databases">
        <authorList>
            <person name="Chen Y."/>
            <person name="Dougan E. K."/>
            <person name="Chan C."/>
            <person name="Rhodes N."/>
            <person name="Thang M."/>
        </authorList>
    </citation>
    <scope>NUCLEOTIDE SEQUENCE</scope>
</reference>
<evidence type="ECO:0000313" key="2">
    <source>
        <dbReference type="EMBL" id="CAI4008398.1"/>
    </source>
</evidence>
<dbReference type="Gene3D" id="3.30.1360.140">
    <property type="match status" value="1"/>
</dbReference>
<dbReference type="InterPro" id="IPR038593">
    <property type="entry name" value="RNA_pol_Rpb1_7_sf"/>
</dbReference>